<dbReference type="InterPro" id="IPR000682">
    <property type="entry name" value="PCMT"/>
</dbReference>
<keyword evidence="6 7" id="KW-0949">S-adenosyl-L-methionine</keyword>
<comment type="subcellular location">
    <subcellularLocation>
        <location evidence="1 7">Cytoplasm</location>
    </subcellularLocation>
</comment>
<protein>
    <recommendedName>
        <fullName evidence="7">Protein-L-isoaspartate O-methyltransferase</fullName>
        <ecNumber evidence="7">2.1.1.77</ecNumber>
    </recommendedName>
    <alternativeName>
        <fullName evidence="7">L-isoaspartyl protein carboxyl methyltransferase</fullName>
    </alternativeName>
    <alternativeName>
        <fullName evidence="7">Protein L-isoaspartyl methyltransferase</fullName>
    </alternativeName>
    <alternativeName>
        <fullName evidence="7">Protein-beta-aspartate methyltransferase</fullName>
        <shortName evidence="7">PIMT</shortName>
    </alternativeName>
</protein>
<comment type="caution">
    <text evidence="9">The sequence shown here is derived from an EMBL/GenBank/DDBJ whole genome shotgun (WGS) entry which is preliminary data.</text>
</comment>
<reference evidence="9" key="1">
    <citation type="submission" date="2022-12" db="EMBL/GenBank/DDBJ databases">
        <title>Reference genome sequencing for broad-spectrum identification of bacterial and archaeal isolates by mass spectrometry.</title>
        <authorList>
            <person name="Sekiguchi Y."/>
            <person name="Tourlousse D.M."/>
        </authorList>
    </citation>
    <scope>NUCLEOTIDE SEQUENCE</scope>
    <source>
        <strain evidence="9">ASRB1</strain>
    </source>
</reference>
<accession>A0A9W6FUH6</accession>
<comment type="function">
    <text evidence="7">Catalyzes the methyl esterification of L-isoaspartyl residues in peptides and proteins that result from spontaneous decomposition of normal L-aspartyl and L-asparaginyl residues. It plays a role in the repair and/or degradation of damaged proteins.</text>
</comment>
<dbReference type="Gene3D" id="3.40.50.150">
    <property type="entry name" value="Vaccinia Virus protein VP39"/>
    <property type="match status" value="1"/>
</dbReference>
<evidence type="ECO:0000313" key="9">
    <source>
        <dbReference type="EMBL" id="GLI35126.1"/>
    </source>
</evidence>
<feature type="signal peptide" evidence="8">
    <location>
        <begin position="1"/>
        <end position="23"/>
    </location>
</feature>
<evidence type="ECO:0000256" key="2">
    <source>
        <dbReference type="ARBA" id="ARBA00005369"/>
    </source>
</evidence>
<organism evidence="9 10">
    <name type="scientific">Desulforhabdus amnigena</name>
    <dbReference type="NCBI Taxonomy" id="40218"/>
    <lineage>
        <taxon>Bacteria</taxon>
        <taxon>Pseudomonadati</taxon>
        <taxon>Thermodesulfobacteriota</taxon>
        <taxon>Syntrophobacteria</taxon>
        <taxon>Syntrophobacterales</taxon>
        <taxon>Syntrophobacteraceae</taxon>
        <taxon>Desulforhabdus</taxon>
    </lineage>
</organism>
<dbReference type="PROSITE" id="PS01279">
    <property type="entry name" value="PCMT"/>
    <property type="match status" value="1"/>
</dbReference>
<keyword evidence="8" id="KW-0732">Signal</keyword>
<dbReference type="NCBIfam" id="NF001453">
    <property type="entry name" value="PRK00312.1"/>
    <property type="match status" value="1"/>
</dbReference>
<gene>
    <name evidence="7 9" type="primary">pcm</name>
    <name evidence="9" type="ORF">DAMNIGENAA_25590</name>
</gene>
<feature type="active site" evidence="7">
    <location>
        <position position="96"/>
    </location>
</feature>
<proteinExistence type="inferred from homology"/>
<dbReference type="HAMAP" id="MF_00090">
    <property type="entry name" value="PIMT"/>
    <property type="match status" value="1"/>
</dbReference>
<keyword evidence="4 7" id="KW-0489">Methyltransferase</keyword>
<dbReference type="CDD" id="cd02440">
    <property type="entry name" value="AdoMet_MTases"/>
    <property type="match status" value="1"/>
</dbReference>
<dbReference type="SUPFAM" id="SSF53335">
    <property type="entry name" value="S-adenosyl-L-methionine-dependent methyltransferases"/>
    <property type="match status" value="1"/>
</dbReference>
<evidence type="ECO:0000256" key="8">
    <source>
        <dbReference type="SAM" id="SignalP"/>
    </source>
</evidence>
<evidence type="ECO:0000256" key="1">
    <source>
        <dbReference type="ARBA" id="ARBA00004496"/>
    </source>
</evidence>
<evidence type="ECO:0000256" key="3">
    <source>
        <dbReference type="ARBA" id="ARBA00022490"/>
    </source>
</evidence>
<evidence type="ECO:0000256" key="6">
    <source>
        <dbReference type="ARBA" id="ARBA00022691"/>
    </source>
</evidence>
<evidence type="ECO:0000256" key="7">
    <source>
        <dbReference type="HAMAP-Rule" id="MF_00090"/>
    </source>
</evidence>
<name>A0A9W6FUH6_9BACT</name>
<evidence type="ECO:0000256" key="4">
    <source>
        <dbReference type="ARBA" id="ARBA00022603"/>
    </source>
</evidence>
<keyword evidence="10" id="KW-1185">Reference proteome</keyword>
<dbReference type="EMBL" id="BSDR01000001">
    <property type="protein sequence ID" value="GLI35126.1"/>
    <property type="molecule type" value="Genomic_DNA"/>
</dbReference>
<dbReference type="FunFam" id="3.40.50.150:FF:000010">
    <property type="entry name" value="Protein-L-isoaspartate O-methyltransferase"/>
    <property type="match status" value="1"/>
</dbReference>
<dbReference type="GO" id="GO:0004719">
    <property type="term" value="F:protein-L-isoaspartate (D-aspartate) O-methyltransferase activity"/>
    <property type="evidence" value="ECO:0007669"/>
    <property type="project" value="UniProtKB-UniRule"/>
</dbReference>
<dbReference type="Proteomes" id="UP001144372">
    <property type="component" value="Unassembled WGS sequence"/>
</dbReference>
<feature type="chain" id="PRO_5040957968" description="Protein-L-isoaspartate O-methyltransferase" evidence="8">
    <location>
        <begin position="24"/>
        <end position="246"/>
    </location>
</feature>
<evidence type="ECO:0000256" key="5">
    <source>
        <dbReference type="ARBA" id="ARBA00022679"/>
    </source>
</evidence>
<dbReference type="PANTHER" id="PTHR11579">
    <property type="entry name" value="PROTEIN-L-ISOASPARTATE O-METHYLTRANSFERASE"/>
    <property type="match status" value="1"/>
</dbReference>
<dbReference type="AlphaFoldDB" id="A0A9W6FUH6"/>
<dbReference type="InterPro" id="IPR029063">
    <property type="entry name" value="SAM-dependent_MTases_sf"/>
</dbReference>
<evidence type="ECO:0000313" key="10">
    <source>
        <dbReference type="Proteomes" id="UP001144372"/>
    </source>
</evidence>
<sequence>MIRSILAFFLLFPLVLCCTGSSASENSPYQVQRESMVKEIEADVQSTREQLGKRSLGPQVLEAMRRVPRHEFVSNGQRRYAYENRPLPIGHGQTISQPYIVAVMTDLLDVGKEDTVFELGTGSGYQAAILAECAREVYSVEIIEELGETARERLKRLGYGNVQVRVGDGYYGWKEHAPFDAIMVTAAGSHIPPPLVEQLKPGGRMVIPIGGSFMTQQLMLVEKTMDGKIKTRQVLPVAFVPLTGGH</sequence>
<dbReference type="GO" id="GO:0005737">
    <property type="term" value="C:cytoplasm"/>
    <property type="evidence" value="ECO:0007669"/>
    <property type="project" value="UniProtKB-SubCell"/>
</dbReference>
<dbReference type="NCBIfam" id="TIGR00080">
    <property type="entry name" value="pimt"/>
    <property type="match status" value="1"/>
</dbReference>
<keyword evidence="3 7" id="KW-0963">Cytoplasm</keyword>
<dbReference type="Pfam" id="PF01135">
    <property type="entry name" value="PCMT"/>
    <property type="match status" value="1"/>
</dbReference>
<keyword evidence="5 7" id="KW-0808">Transferase</keyword>
<dbReference type="GO" id="GO:0030091">
    <property type="term" value="P:protein repair"/>
    <property type="evidence" value="ECO:0007669"/>
    <property type="project" value="UniProtKB-UniRule"/>
</dbReference>
<dbReference type="GO" id="GO:0032259">
    <property type="term" value="P:methylation"/>
    <property type="evidence" value="ECO:0007669"/>
    <property type="project" value="UniProtKB-KW"/>
</dbReference>
<dbReference type="PANTHER" id="PTHR11579:SF0">
    <property type="entry name" value="PROTEIN-L-ISOASPARTATE(D-ASPARTATE) O-METHYLTRANSFERASE"/>
    <property type="match status" value="1"/>
</dbReference>
<comment type="catalytic activity">
    <reaction evidence="7">
        <text>[protein]-L-isoaspartate + S-adenosyl-L-methionine = [protein]-L-isoaspartate alpha-methyl ester + S-adenosyl-L-homocysteine</text>
        <dbReference type="Rhea" id="RHEA:12705"/>
        <dbReference type="Rhea" id="RHEA-COMP:12143"/>
        <dbReference type="Rhea" id="RHEA-COMP:12144"/>
        <dbReference type="ChEBI" id="CHEBI:57856"/>
        <dbReference type="ChEBI" id="CHEBI:59789"/>
        <dbReference type="ChEBI" id="CHEBI:90596"/>
        <dbReference type="ChEBI" id="CHEBI:90598"/>
        <dbReference type="EC" id="2.1.1.77"/>
    </reaction>
</comment>
<dbReference type="EC" id="2.1.1.77" evidence="7"/>
<comment type="similarity">
    <text evidence="2 7">Belongs to the methyltransferase superfamily. L-isoaspartyl/D-aspartyl protein methyltransferase family.</text>
</comment>